<feature type="non-terminal residue" evidence="3">
    <location>
        <position position="573"/>
    </location>
</feature>
<dbReference type="Gene3D" id="1.10.10.60">
    <property type="entry name" value="Homeodomain-like"/>
    <property type="match status" value="1"/>
</dbReference>
<accession>A0A1E1XE91</accession>
<feature type="compositionally biased region" description="Basic residues" evidence="1">
    <location>
        <begin position="157"/>
        <end position="176"/>
    </location>
</feature>
<feature type="region of interest" description="Disordered" evidence="1">
    <location>
        <begin position="537"/>
        <end position="573"/>
    </location>
</feature>
<name>A0A1E1XE91_9ACAR</name>
<reference evidence="3" key="1">
    <citation type="journal article" date="2017" name="Front. Cell. Infect. Microbiol.">
        <title>The Distinct Transcriptional Response of the Midgut of Amblyomma sculptum and Amblyomma aureolatum Ticks to Rickettsia rickettsii Correlates to Their Differences in Susceptibility to Infection.</title>
        <authorList>
            <person name="Martins L.A."/>
            <person name="Galletti M.F.B.M."/>
            <person name="Ribeiro J.M."/>
            <person name="Fujita A."/>
            <person name="Costa F.B."/>
            <person name="Labruna M.B."/>
            <person name="Daffre S."/>
            <person name="Fogaca A.C."/>
        </authorList>
    </citation>
    <scope>NUCLEOTIDE SEQUENCE</scope>
</reference>
<feature type="non-terminal residue" evidence="3">
    <location>
        <position position="1"/>
    </location>
</feature>
<feature type="region of interest" description="Disordered" evidence="1">
    <location>
        <begin position="402"/>
        <end position="432"/>
    </location>
</feature>
<feature type="region of interest" description="Disordered" evidence="1">
    <location>
        <begin position="142"/>
        <end position="291"/>
    </location>
</feature>
<protein>
    <submittedName>
        <fullName evidence="3">Putative phosphatase binding protein</fullName>
    </submittedName>
</protein>
<dbReference type="EMBL" id="GFAC01001747">
    <property type="protein sequence ID" value="JAT97441.1"/>
    <property type="molecule type" value="mRNA"/>
</dbReference>
<feature type="compositionally biased region" description="Basic residues" evidence="1">
    <location>
        <begin position="278"/>
        <end position="288"/>
    </location>
</feature>
<dbReference type="AlphaFoldDB" id="A0A1E1XE91"/>
<feature type="domain" description="Brinker DNA-binding" evidence="2">
    <location>
        <begin position="4"/>
        <end position="48"/>
    </location>
</feature>
<feature type="compositionally biased region" description="Polar residues" evidence="1">
    <location>
        <begin position="179"/>
        <end position="190"/>
    </location>
</feature>
<dbReference type="Pfam" id="PF09607">
    <property type="entry name" value="BrkDBD"/>
    <property type="match status" value="1"/>
</dbReference>
<proteinExistence type="evidence at transcript level"/>
<feature type="compositionally biased region" description="Low complexity" evidence="1">
    <location>
        <begin position="538"/>
        <end position="549"/>
    </location>
</feature>
<sequence>GNRFDADLKLRVLAYYDKVRNKYAAAKMFGVSECSVRNWIKAEHELRARQSRGGGSGGGVRKRTSAEAQALLEACMERYVQSCQQRGVKAKYRDLLAHAAQLKKVHRVRGLKLSIDWVARLVRERKLVCKCEKLVHNDAAGSSAACRKNGSTMPGKARAKGPSKHSAAKALLKRAKGQLSPSVKASTGTPATKRKGPIALASKLTGKKKMLKASSAKRNDGKTGKTLPKNKTAKKAAEKGRSNLKKVFSGKEKKVAVKKPKAKATAAGKKNLSGKPKLPAKKTTHSKGKSVQSAAIVAKYKKSILKKVGRKQKHQKTGGVSNNVLLKKKVQADDKTKHKAAKKVDKLMKVNKGKQCPKVVHCADPPKKKVKNEMDVKSQKKACIIKNAVTKSLKKAKEIVNRAKKPAGSATSPTKQPVPKIKKVPPKKLKPRRQPIKVFRTRYRIKEMHRRIEENRASDFFDFFYGLGLIPINRDSENSLCIPFITDTPKMYDNTGFICDISTKESPLRPSTSGLNSCQSSTHPQLPQRYPIWTPVRAATSHDASTSHSGKNRLTSPRLREEHIISDRFTQPE</sequence>
<dbReference type="InterPro" id="IPR018586">
    <property type="entry name" value="Brinker_DNA-bd"/>
</dbReference>
<evidence type="ECO:0000256" key="1">
    <source>
        <dbReference type="SAM" id="MobiDB-lite"/>
    </source>
</evidence>
<evidence type="ECO:0000259" key="2">
    <source>
        <dbReference type="Pfam" id="PF09607"/>
    </source>
</evidence>
<evidence type="ECO:0000313" key="3">
    <source>
        <dbReference type="EMBL" id="JAT97441.1"/>
    </source>
</evidence>
<organism evidence="3">
    <name type="scientific">Amblyomma aureolatum</name>
    <dbReference type="NCBI Taxonomy" id="187763"/>
    <lineage>
        <taxon>Eukaryota</taxon>
        <taxon>Metazoa</taxon>
        <taxon>Ecdysozoa</taxon>
        <taxon>Arthropoda</taxon>
        <taxon>Chelicerata</taxon>
        <taxon>Arachnida</taxon>
        <taxon>Acari</taxon>
        <taxon>Parasitiformes</taxon>
        <taxon>Ixodida</taxon>
        <taxon>Ixodoidea</taxon>
        <taxon>Ixodidae</taxon>
        <taxon>Amblyomminae</taxon>
        <taxon>Amblyomma</taxon>
    </lineage>
</organism>
<feature type="compositionally biased region" description="Basic residues" evidence="1">
    <location>
        <begin position="420"/>
        <end position="432"/>
    </location>
</feature>